<protein>
    <submittedName>
        <fullName evidence="1">Chaperone protein DnaJ</fullName>
    </submittedName>
</protein>
<dbReference type="AlphaFoldDB" id="A0A9W7W6T4"/>
<dbReference type="EMBL" id="RIBY02000114">
    <property type="protein sequence ID" value="KAH9845207.1"/>
    <property type="molecule type" value="Genomic_DNA"/>
</dbReference>
<reference evidence="1 2" key="2">
    <citation type="journal article" date="2021" name="Curr. Genet.">
        <title>Genetic response to nitrogen starvation in the aggressive Eucalyptus foliar pathogen Teratosphaeria destructans.</title>
        <authorList>
            <person name="Havenga M."/>
            <person name="Wingfield B.D."/>
            <person name="Wingfield M.J."/>
            <person name="Dreyer L.L."/>
            <person name="Roets F."/>
            <person name="Aylward J."/>
        </authorList>
    </citation>
    <scope>NUCLEOTIDE SEQUENCE [LARGE SCALE GENOMIC DNA]</scope>
    <source>
        <strain evidence="1">CMW44962</strain>
    </source>
</reference>
<sequence>MTLPKTITISLDISNINSIIMIHTRSKRSTAFNFQDTVTTLKDIYTSDLFRVHTAPLVRRSMFWNNLVKVQKLGTDDNPIVCPGNRDTVAAYLQYICHGTIPSMRDDNDDDENAMEGANEEEEIPTGIIKDEQEWEDLCELHIFASKVEDEDAMDAVVDTMLAKYAESGDNGSLPTEDAIKTVYADTKAGSPLRRMLVDIYVWEGAAPEDADVALNEFLLDLTKGTMKRKKEAGGCCIPARVKRCDYHVHGAKGQCGEVIAVD</sequence>
<proteinExistence type="predicted"/>
<name>A0A9W7W6T4_9PEZI</name>
<organism evidence="1 2">
    <name type="scientific">Teratosphaeria destructans</name>
    <dbReference type="NCBI Taxonomy" id="418781"/>
    <lineage>
        <taxon>Eukaryota</taxon>
        <taxon>Fungi</taxon>
        <taxon>Dikarya</taxon>
        <taxon>Ascomycota</taxon>
        <taxon>Pezizomycotina</taxon>
        <taxon>Dothideomycetes</taxon>
        <taxon>Dothideomycetidae</taxon>
        <taxon>Mycosphaerellales</taxon>
        <taxon>Teratosphaeriaceae</taxon>
        <taxon>Teratosphaeria</taxon>
    </lineage>
</organism>
<comment type="caution">
    <text evidence="1">The sequence shown here is derived from an EMBL/GenBank/DDBJ whole genome shotgun (WGS) entry which is preliminary data.</text>
</comment>
<reference evidence="1 2" key="1">
    <citation type="journal article" date="2018" name="IMA Fungus">
        <title>IMA Genome-F 10: Nine draft genome sequences of Claviceps purpurea s.lat., including C. arundinis, C. humidiphila, and C. cf. spartinae, pseudomolecules for the pitch canker pathogen Fusarium circinatum, draft genome of Davidsoniella eucalypti, Grosmannia galeiformis, Quambalaria eucalypti, and Teratosphaeria destructans.</title>
        <authorList>
            <person name="Wingfield B.D."/>
            <person name="Liu M."/>
            <person name="Nguyen H.D."/>
            <person name="Lane F.A."/>
            <person name="Morgan S.W."/>
            <person name="De Vos L."/>
            <person name="Wilken P.M."/>
            <person name="Duong T.A."/>
            <person name="Aylward J."/>
            <person name="Coetzee M.P."/>
            <person name="Dadej K."/>
            <person name="De Beer Z.W."/>
            <person name="Findlay W."/>
            <person name="Havenga M."/>
            <person name="Kolarik M."/>
            <person name="Menzies J.G."/>
            <person name="Naidoo K."/>
            <person name="Pochopski O."/>
            <person name="Shoukouhi P."/>
            <person name="Santana Q.C."/>
            <person name="Seifert K.A."/>
            <person name="Soal N."/>
            <person name="Steenkamp E.T."/>
            <person name="Tatham C.T."/>
            <person name="van der Nest M.A."/>
            <person name="Wingfield M.J."/>
        </authorList>
    </citation>
    <scope>NUCLEOTIDE SEQUENCE [LARGE SCALE GENOMIC DNA]</scope>
    <source>
        <strain evidence="1">CMW44962</strain>
    </source>
</reference>
<gene>
    <name evidence="1" type="ORF">Tdes44962_MAKER06781</name>
</gene>
<keyword evidence="2" id="KW-1185">Reference proteome</keyword>
<accession>A0A9W7W6T4</accession>
<dbReference type="OrthoDB" id="3794732at2759"/>
<dbReference type="Proteomes" id="UP001138500">
    <property type="component" value="Unassembled WGS sequence"/>
</dbReference>
<evidence type="ECO:0000313" key="1">
    <source>
        <dbReference type="EMBL" id="KAH9845207.1"/>
    </source>
</evidence>
<evidence type="ECO:0000313" key="2">
    <source>
        <dbReference type="Proteomes" id="UP001138500"/>
    </source>
</evidence>